<dbReference type="InterPro" id="IPR000608">
    <property type="entry name" value="UBC"/>
</dbReference>
<feature type="domain" description="UBC core" evidence="2">
    <location>
        <begin position="17"/>
        <end position="176"/>
    </location>
</feature>
<proteinExistence type="predicted"/>
<evidence type="ECO:0000259" key="2">
    <source>
        <dbReference type="PROSITE" id="PS50127"/>
    </source>
</evidence>
<dbReference type="PANTHER" id="PTHR24067">
    <property type="entry name" value="UBIQUITIN-CONJUGATING ENZYME E2"/>
    <property type="match status" value="1"/>
</dbReference>
<keyword evidence="3" id="KW-0436">Ligase</keyword>
<dbReference type="GeneID" id="87893693"/>
<dbReference type="InterPro" id="IPR016135">
    <property type="entry name" value="UBQ-conjugating_enzyme/RWD"/>
</dbReference>
<dbReference type="GO" id="GO:0016874">
    <property type="term" value="F:ligase activity"/>
    <property type="evidence" value="ECO:0007669"/>
    <property type="project" value="UniProtKB-KW"/>
</dbReference>
<name>A0ABR0FXY8_9PEZI</name>
<dbReference type="CDD" id="cd23812">
    <property type="entry name" value="UBCc_ScPEX4-like"/>
    <property type="match status" value="1"/>
</dbReference>
<evidence type="ECO:0000313" key="3">
    <source>
        <dbReference type="EMBL" id="KAK4648347.1"/>
    </source>
</evidence>
<keyword evidence="3" id="KW-0012">Acyltransferase</keyword>
<keyword evidence="1" id="KW-0833">Ubl conjugation pathway</keyword>
<dbReference type="EMBL" id="JAFFGZ010000001">
    <property type="protein sequence ID" value="KAK4648347.1"/>
    <property type="molecule type" value="Genomic_DNA"/>
</dbReference>
<gene>
    <name evidence="3" type="primary">PEX4</name>
    <name evidence="3" type="ORF">QC761_109240</name>
</gene>
<evidence type="ECO:0000256" key="1">
    <source>
        <dbReference type="ARBA" id="ARBA00022786"/>
    </source>
</evidence>
<dbReference type="GO" id="GO:0061631">
    <property type="term" value="F:ubiquitin conjugating enzyme activity"/>
    <property type="evidence" value="ECO:0007669"/>
    <property type="project" value="UniProtKB-EC"/>
</dbReference>
<sequence length="182" mass="19660">MSSRSKPSSSSAAGARAAMRRLAKEYASIQSQLSDAPNEEIELGIERLGPPDQTDLLHWEAVLNGRGLGGGYADGRWLLKITIPPTYPLSPPEIKFETSIVHANVKLETGEICLDLLKDAWSPAYSVLECVKAVRMLLDHPGIDSPLNVDVAALLREGDEIGARGLVELWIGDQPGGRYEGS</sequence>
<reference evidence="3 4" key="1">
    <citation type="journal article" date="2023" name="bioRxiv">
        <title>High-quality genome assemblies of four members of thePodospora anserinaspecies complex.</title>
        <authorList>
            <person name="Ament-Velasquez S.L."/>
            <person name="Vogan A.A."/>
            <person name="Wallerman O."/>
            <person name="Hartmann F."/>
            <person name="Gautier V."/>
            <person name="Silar P."/>
            <person name="Giraud T."/>
            <person name="Johannesson H."/>
        </authorList>
    </citation>
    <scope>NUCLEOTIDE SEQUENCE [LARGE SCALE GENOMIC DNA]</scope>
    <source>
        <strain evidence="3 4">CBS 112042</strain>
    </source>
</reference>
<dbReference type="RefSeq" id="XP_062737323.1">
    <property type="nucleotide sequence ID" value="XM_062874211.1"/>
</dbReference>
<dbReference type="SMART" id="SM00212">
    <property type="entry name" value="UBCc"/>
    <property type="match status" value="1"/>
</dbReference>
<dbReference type="EC" id="2.3.2.23" evidence="3"/>
<keyword evidence="3" id="KW-0808">Transferase</keyword>
<keyword evidence="4" id="KW-1185">Reference proteome</keyword>
<accession>A0ABR0FXY8</accession>
<dbReference type="Pfam" id="PF00179">
    <property type="entry name" value="UQ_con"/>
    <property type="match status" value="1"/>
</dbReference>
<protein>
    <submittedName>
        <fullName evidence="3">E2 ubiquitin-protein ligase peroxin 4</fullName>
        <ecNumber evidence="3">2.3.2.23</ecNumber>
    </submittedName>
</protein>
<organism evidence="3 4">
    <name type="scientific">Podospora bellae-mahoneyi</name>
    <dbReference type="NCBI Taxonomy" id="2093777"/>
    <lineage>
        <taxon>Eukaryota</taxon>
        <taxon>Fungi</taxon>
        <taxon>Dikarya</taxon>
        <taxon>Ascomycota</taxon>
        <taxon>Pezizomycotina</taxon>
        <taxon>Sordariomycetes</taxon>
        <taxon>Sordariomycetidae</taxon>
        <taxon>Sordariales</taxon>
        <taxon>Podosporaceae</taxon>
        <taxon>Podospora</taxon>
    </lineage>
</organism>
<comment type="caution">
    <text evidence="3">The sequence shown here is derived from an EMBL/GenBank/DDBJ whole genome shotgun (WGS) entry which is preliminary data.</text>
</comment>
<dbReference type="InterPro" id="IPR050113">
    <property type="entry name" value="Ub_conjugating_enzyme"/>
</dbReference>
<dbReference type="SUPFAM" id="SSF54495">
    <property type="entry name" value="UBC-like"/>
    <property type="match status" value="1"/>
</dbReference>
<dbReference type="Gene3D" id="3.10.110.10">
    <property type="entry name" value="Ubiquitin Conjugating Enzyme"/>
    <property type="match status" value="1"/>
</dbReference>
<evidence type="ECO:0000313" key="4">
    <source>
        <dbReference type="Proteomes" id="UP001322138"/>
    </source>
</evidence>
<dbReference type="PROSITE" id="PS50127">
    <property type="entry name" value="UBC_2"/>
    <property type="match status" value="1"/>
</dbReference>
<dbReference type="Proteomes" id="UP001322138">
    <property type="component" value="Unassembled WGS sequence"/>
</dbReference>